<dbReference type="InterPro" id="IPR006050">
    <property type="entry name" value="DNA_photolyase_N"/>
</dbReference>
<dbReference type="InterPro" id="IPR005101">
    <property type="entry name" value="Cryptochr/Photolyase_FAD-bd"/>
</dbReference>
<feature type="compositionally biased region" description="Basic residues" evidence="5">
    <location>
        <begin position="505"/>
        <end position="520"/>
    </location>
</feature>
<dbReference type="PANTHER" id="PTHR11455">
    <property type="entry name" value="CRYPTOCHROME"/>
    <property type="match status" value="1"/>
</dbReference>
<comment type="caution">
    <text evidence="7">The sequence shown here is derived from an EMBL/GenBank/DDBJ whole genome shotgun (WGS) entry which is preliminary data.</text>
</comment>
<dbReference type="GO" id="GO:0009416">
    <property type="term" value="P:response to light stimulus"/>
    <property type="evidence" value="ECO:0007669"/>
    <property type="project" value="TreeGrafter"/>
</dbReference>
<organism evidence="7 8">
    <name type="scientific">Marinobacterium halophilum</name>
    <dbReference type="NCBI Taxonomy" id="267374"/>
    <lineage>
        <taxon>Bacteria</taxon>
        <taxon>Pseudomonadati</taxon>
        <taxon>Pseudomonadota</taxon>
        <taxon>Gammaproteobacteria</taxon>
        <taxon>Oceanospirillales</taxon>
        <taxon>Oceanospirillaceae</taxon>
        <taxon>Marinobacterium</taxon>
    </lineage>
</organism>
<dbReference type="SUPFAM" id="SSF48173">
    <property type="entry name" value="Cryptochrome/photolyase FAD-binding domain"/>
    <property type="match status" value="1"/>
</dbReference>
<dbReference type="Gene3D" id="1.10.579.10">
    <property type="entry name" value="DNA Cyclobutane Dipyrimidine Photolyase, subunit A, domain 3"/>
    <property type="match status" value="1"/>
</dbReference>
<sequence>MDTSTRIKSSIETIHLYGFAKTLNQDKCSLRIMNMPTTSLQLVWFKRDLRLDDNPALHDAAQHGPVLPLFVVEPGFWSQPDASARHWQFCRDSLFDLQQALAEQGMPLLIGNTDIEPTLDTLLAFYGTFTLWSHEETGNDWTFQRDIRVSAWCRQHGITWQEQPQNGVVRRLRNRDHWASHWDRRMQAETLPAPHLQAPATWPTLPPLPERPAGTDFLPLRQQPGGRQAGLRCLDSFLAQRGRDYRFAMSSPNTAYAACSRLSPHLCWGTLSVREVYQRALAQLEHSTATGWTRSLRSFISRLYWHCHFMQKLEDQPALEWQPIHPLFAELDRHPDAEILARWSSGHTGWPFVDACMRALQARGWINFRMRAMLTSVASYHLWLPWQDSGQVLARYFIDYEPGIHWSQIQMQSGTTGINAIRVYNPLKQGLDLDPDGRFIRRWVPELADAPLSALHEPRILKVDGYPAPMVDLNRAARSAKDKVAAIHHHPRFHELSRDVYRQLGSRKRASTSRKKRRPSRTGTANTDTHSTQLSLWD</sequence>
<evidence type="ECO:0000256" key="1">
    <source>
        <dbReference type="ARBA" id="ARBA00001932"/>
    </source>
</evidence>
<dbReference type="Gene3D" id="1.25.40.80">
    <property type="match status" value="1"/>
</dbReference>
<evidence type="ECO:0000256" key="2">
    <source>
        <dbReference type="ARBA" id="ARBA00022630"/>
    </source>
</evidence>
<dbReference type="PANTHER" id="PTHR11455:SF9">
    <property type="entry name" value="CRYPTOCHROME CIRCADIAN CLOCK 5 ISOFORM X1"/>
    <property type="match status" value="1"/>
</dbReference>
<proteinExistence type="predicted"/>
<dbReference type="SUPFAM" id="SSF52425">
    <property type="entry name" value="Cryptochrome/photolyase, N-terminal domain"/>
    <property type="match status" value="1"/>
</dbReference>
<gene>
    <name evidence="7" type="ORF">CLV44_1321</name>
</gene>
<dbReference type="GO" id="GO:0003904">
    <property type="term" value="F:deoxyribodipyrimidine photo-lyase activity"/>
    <property type="evidence" value="ECO:0007669"/>
    <property type="project" value="TreeGrafter"/>
</dbReference>
<name>A0A2P8EIT2_9GAMM</name>
<dbReference type="Proteomes" id="UP000242133">
    <property type="component" value="Unassembled WGS sequence"/>
</dbReference>
<dbReference type="PROSITE" id="PS51645">
    <property type="entry name" value="PHR_CRY_ALPHA_BETA"/>
    <property type="match status" value="1"/>
</dbReference>
<dbReference type="EMBL" id="PYGI01000032">
    <property type="protein sequence ID" value="PSL09377.1"/>
    <property type="molecule type" value="Genomic_DNA"/>
</dbReference>
<evidence type="ECO:0000256" key="4">
    <source>
        <dbReference type="PIRSR" id="PIRSR602081-1"/>
    </source>
</evidence>
<keyword evidence="7" id="KW-0456">Lyase</keyword>
<evidence type="ECO:0000256" key="5">
    <source>
        <dbReference type="SAM" id="MobiDB-lite"/>
    </source>
</evidence>
<reference evidence="7 8" key="1">
    <citation type="submission" date="2018-03" db="EMBL/GenBank/DDBJ databases">
        <title>Genomic Encyclopedia of Archaeal and Bacterial Type Strains, Phase II (KMG-II): from individual species to whole genera.</title>
        <authorList>
            <person name="Goeker M."/>
        </authorList>
    </citation>
    <scope>NUCLEOTIDE SEQUENCE [LARGE SCALE GENOMIC DNA]</scope>
    <source>
        <strain evidence="7 8">DSM 17586</strain>
    </source>
</reference>
<feature type="compositionally biased region" description="Polar residues" evidence="5">
    <location>
        <begin position="525"/>
        <end position="538"/>
    </location>
</feature>
<dbReference type="GO" id="GO:0071949">
    <property type="term" value="F:FAD binding"/>
    <property type="evidence" value="ECO:0007669"/>
    <property type="project" value="TreeGrafter"/>
</dbReference>
<evidence type="ECO:0000313" key="7">
    <source>
        <dbReference type="EMBL" id="PSL09377.1"/>
    </source>
</evidence>
<evidence type="ECO:0000259" key="6">
    <source>
        <dbReference type="PROSITE" id="PS51645"/>
    </source>
</evidence>
<keyword evidence="3 4" id="KW-0274">FAD</keyword>
<keyword evidence="2 4" id="KW-0285">Flavoprotein</keyword>
<dbReference type="InterPro" id="IPR036155">
    <property type="entry name" value="Crypto/Photolyase_N_sf"/>
</dbReference>
<dbReference type="InterPro" id="IPR002081">
    <property type="entry name" value="Cryptochrome/DNA_photolyase_1"/>
</dbReference>
<comment type="cofactor">
    <cofactor evidence="4">
        <name>FAD</name>
        <dbReference type="ChEBI" id="CHEBI:57692"/>
    </cofactor>
    <text evidence="4">Binds 1 FAD per subunit.</text>
</comment>
<protein>
    <submittedName>
        <fullName evidence="7">Deoxyribodipyrimidine photo-lyase family protein (Cryptochrome)</fullName>
    </submittedName>
</protein>
<dbReference type="Gene3D" id="3.40.50.620">
    <property type="entry name" value="HUPs"/>
    <property type="match status" value="1"/>
</dbReference>
<dbReference type="InterPro" id="IPR036134">
    <property type="entry name" value="Crypto/Photolyase_FAD-like_sf"/>
</dbReference>
<feature type="domain" description="Photolyase/cryptochrome alpha/beta" evidence="6">
    <location>
        <begin position="39"/>
        <end position="168"/>
    </location>
</feature>
<dbReference type="Pfam" id="PF03441">
    <property type="entry name" value="FAD_binding_7"/>
    <property type="match status" value="1"/>
</dbReference>
<dbReference type="InterPro" id="IPR014729">
    <property type="entry name" value="Rossmann-like_a/b/a_fold"/>
</dbReference>
<evidence type="ECO:0000256" key="3">
    <source>
        <dbReference type="ARBA" id="ARBA00022827"/>
    </source>
</evidence>
<dbReference type="GO" id="GO:0003677">
    <property type="term" value="F:DNA binding"/>
    <property type="evidence" value="ECO:0007669"/>
    <property type="project" value="TreeGrafter"/>
</dbReference>
<dbReference type="AlphaFoldDB" id="A0A2P8EIT2"/>
<feature type="binding site" evidence="4">
    <location>
        <position position="245"/>
    </location>
    <ligand>
        <name>FAD</name>
        <dbReference type="ChEBI" id="CHEBI:57692"/>
    </ligand>
</feature>
<feature type="region of interest" description="Disordered" evidence="5">
    <location>
        <begin position="498"/>
        <end position="538"/>
    </location>
</feature>
<keyword evidence="8" id="KW-1185">Reference proteome</keyword>
<dbReference type="Pfam" id="PF00875">
    <property type="entry name" value="DNA_photolyase"/>
    <property type="match status" value="1"/>
</dbReference>
<accession>A0A2P8EIT2</accession>
<comment type="cofactor">
    <cofactor evidence="1">
        <name>(6R)-5,10-methylene-5,6,7,8-tetrahydrofolate</name>
        <dbReference type="ChEBI" id="CHEBI:15636"/>
    </cofactor>
</comment>
<feature type="binding site" evidence="4">
    <location>
        <position position="299"/>
    </location>
    <ligand>
        <name>FAD</name>
        <dbReference type="ChEBI" id="CHEBI:57692"/>
    </ligand>
</feature>
<evidence type="ECO:0000313" key="8">
    <source>
        <dbReference type="Proteomes" id="UP000242133"/>
    </source>
</evidence>